<comment type="subcellular location">
    <subcellularLocation>
        <location evidence="1">Cell outer membrane</location>
    </subcellularLocation>
</comment>
<name>A0ABV9L1Q3_9BACT</name>
<evidence type="ECO:0000256" key="4">
    <source>
        <dbReference type="ARBA" id="ARBA00023136"/>
    </source>
</evidence>
<accession>A0ABV9L1Q3</accession>
<keyword evidence="6" id="KW-0998">Cell outer membrane</keyword>
<proteinExistence type="inferred from homology"/>
<gene>
    <name evidence="9" type="ORF">ACFO6W_21305</name>
</gene>
<dbReference type="InterPro" id="IPR014941">
    <property type="entry name" value="FimB/Mfa2/Mfa3"/>
</dbReference>
<keyword evidence="5" id="KW-0564">Palmitate</keyword>
<evidence type="ECO:0000313" key="10">
    <source>
        <dbReference type="Proteomes" id="UP001596023"/>
    </source>
</evidence>
<organism evidence="9 10">
    <name type="scientific">Dysgonomonas termitidis</name>
    <dbReference type="NCBI Taxonomy" id="1516126"/>
    <lineage>
        <taxon>Bacteria</taxon>
        <taxon>Pseudomonadati</taxon>
        <taxon>Bacteroidota</taxon>
        <taxon>Bacteroidia</taxon>
        <taxon>Bacteroidales</taxon>
        <taxon>Dysgonomonadaceae</taxon>
        <taxon>Dysgonomonas</taxon>
    </lineage>
</organism>
<evidence type="ECO:0000256" key="6">
    <source>
        <dbReference type="ARBA" id="ARBA00023237"/>
    </source>
</evidence>
<reference evidence="10" key="1">
    <citation type="journal article" date="2019" name="Int. J. Syst. Evol. Microbiol.">
        <title>The Global Catalogue of Microorganisms (GCM) 10K type strain sequencing project: providing services to taxonomists for standard genome sequencing and annotation.</title>
        <authorList>
            <consortium name="The Broad Institute Genomics Platform"/>
            <consortium name="The Broad Institute Genome Sequencing Center for Infectious Disease"/>
            <person name="Wu L."/>
            <person name="Ma J."/>
        </authorList>
    </citation>
    <scope>NUCLEOTIDE SEQUENCE [LARGE SCALE GENOMIC DNA]</scope>
    <source>
        <strain evidence="10">CCUG 66188</strain>
    </source>
</reference>
<protein>
    <submittedName>
        <fullName evidence="9">FimB/Mfa2 family fimbrial subunit</fullName>
    </submittedName>
</protein>
<evidence type="ECO:0000256" key="5">
    <source>
        <dbReference type="ARBA" id="ARBA00023139"/>
    </source>
</evidence>
<keyword evidence="10" id="KW-1185">Reference proteome</keyword>
<dbReference type="Gene3D" id="2.60.40.2100">
    <property type="match status" value="1"/>
</dbReference>
<evidence type="ECO:0000256" key="1">
    <source>
        <dbReference type="ARBA" id="ARBA00004442"/>
    </source>
</evidence>
<feature type="chain" id="PRO_5047381946" evidence="8">
    <location>
        <begin position="22"/>
        <end position="296"/>
    </location>
</feature>
<keyword evidence="3 8" id="KW-0732">Signal</keyword>
<keyword evidence="4" id="KW-0472">Membrane</keyword>
<evidence type="ECO:0000256" key="8">
    <source>
        <dbReference type="SAM" id="SignalP"/>
    </source>
</evidence>
<feature type="signal peptide" evidence="8">
    <location>
        <begin position="1"/>
        <end position="21"/>
    </location>
</feature>
<dbReference type="Pfam" id="PF08842">
    <property type="entry name" value="Mfa2"/>
    <property type="match status" value="1"/>
</dbReference>
<dbReference type="Proteomes" id="UP001596023">
    <property type="component" value="Unassembled WGS sequence"/>
</dbReference>
<dbReference type="EMBL" id="JBHSGN010000125">
    <property type="protein sequence ID" value="MFC4676228.1"/>
    <property type="molecule type" value="Genomic_DNA"/>
</dbReference>
<comment type="similarity">
    <text evidence="2">Belongs to the bacteroidetes fimbrillin superfamily. FimB/Mfa2 family.</text>
</comment>
<evidence type="ECO:0000256" key="3">
    <source>
        <dbReference type="ARBA" id="ARBA00022729"/>
    </source>
</evidence>
<sequence>MKQLKTLILLVASVFFTGCIGDDLSDCPPDENLTLAFSYLNFPDHISRVTVAIYDPSGKLVETVQVDKNDLDAFRGVRLYLPAGDYTAVCWGNAFDNTQINGLSNGAGISQQEAAHPGYFNSARIPTNDALYYGKHTFTVKPDTANSETVPFTPAYIRLVIQVKGLASTDAGAPPSLYPYIRVNNLVPAYDYNMVTHGNPTTYYPPVTVDTGNKQAQATCDVLRFTADNPITIDVLDNSTDNTVLHTVNLQKFIADNNIVIADGKEVTIPILISFEGNVVIVTLLENWGNIPVDTL</sequence>
<comment type="caution">
    <text evidence="9">The sequence shown here is derived from an EMBL/GenBank/DDBJ whole genome shotgun (WGS) entry which is preliminary data.</text>
</comment>
<evidence type="ECO:0000256" key="7">
    <source>
        <dbReference type="ARBA" id="ARBA00023288"/>
    </source>
</evidence>
<evidence type="ECO:0000256" key="2">
    <source>
        <dbReference type="ARBA" id="ARBA00007248"/>
    </source>
</evidence>
<dbReference type="RefSeq" id="WP_380000248.1">
    <property type="nucleotide sequence ID" value="NZ_JBHSGN010000125.1"/>
</dbReference>
<evidence type="ECO:0000313" key="9">
    <source>
        <dbReference type="EMBL" id="MFC4676228.1"/>
    </source>
</evidence>
<keyword evidence="7" id="KW-0449">Lipoprotein</keyword>
<dbReference type="PROSITE" id="PS51257">
    <property type="entry name" value="PROKAR_LIPOPROTEIN"/>
    <property type="match status" value="1"/>
</dbReference>